<keyword evidence="2" id="KW-1185">Reference proteome</keyword>
<reference evidence="1 2" key="1">
    <citation type="journal article" date="2023" name="BMC Biol.">
        <title>The compact genome of the sponge Oopsacas minuta (Hexactinellida) is lacking key metazoan core genes.</title>
        <authorList>
            <person name="Santini S."/>
            <person name="Schenkelaars Q."/>
            <person name="Jourda C."/>
            <person name="Duchesne M."/>
            <person name="Belahbib H."/>
            <person name="Rocher C."/>
            <person name="Selva M."/>
            <person name="Riesgo A."/>
            <person name="Vervoort M."/>
            <person name="Leys S.P."/>
            <person name="Kodjabachian L."/>
            <person name="Le Bivic A."/>
            <person name="Borchiellini C."/>
            <person name="Claverie J.M."/>
            <person name="Renard E."/>
        </authorList>
    </citation>
    <scope>NUCLEOTIDE SEQUENCE [LARGE SCALE GENOMIC DNA]</scope>
    <source>
        <strain evidence="1">SPO-2</strain>
    </source>
</reference>
<dbReference type="AlphaFoldDB" id="A0AAV7KEV5"/>
<comment type="caution">
    <text evidence="1">The sequence shown here is derived from an EMBL/GenBank/DDBJ whole genome shotgun (WGS) entry which is preliminary data.</text>
</comment>
<organism evidence="1 2">
    <name type="scientific">Oopsacas minuta</name>
    <dbReference type="NCBI Taxonomy" id="111878"/>
    <lineage>
        <taxon>Eukaryota</taxon>
        <taxon>Metazoa</taxon>
        <taxon>Porifera</taxon>
        <taxon>Hexactinellida</taxon>
        <taxon>Hexasterophora</taxon>
        <taxon>Lyssacinosida</taxon>
        <taxon>Leucopsacidae</taxon>
        <taxon>Oopsacas</taxon>
    </lineage>
</organism>
<name>A0AAV7KEV5_9METZ</name>
<evidence type="ECO:0000313" key="1">
    <source>
        <dbReference type="EMBL" id="KAI6659882.1"/>
    </source>
</evidence>
<dbReference type="PANTHER" id="PTHR47326:SF1">
    <property type="entry name" value="HTH PSQ-TYPE DOMAIN-CONTAINING PROTEIN"/>
    <property type="match status" value="1"/>
</dbReference>
<accession>A0AAV7KEV5</accession>
<gene>
    <name evidence="1" type="ORF">LOD99_14222</name>
</gene>
<protein>
    <submittedName>
        <fullName evidence="1">Uncharacterized protein</fullName>
    </submittedName>
</protein>
<dbReference type="EMBL" id="JAKMXF010000044">
    <property type="protein sequence ID" value="KAI6659882.1"/>
    <property type="molecule type" value="Genomic_DNA"/>
</dbReference>
<dbReference type="InterPro" id="IPR036397">
    <property type="entry name" value="RNaseH_sf"/>
</dbReference>
<dbReference type="Proteomes" id="UP001165289">
    <property type="component" value="Unassembled WGS sequence"/>
</dbReference>
<evidence type="ECO:0000313" key="2">
    <source>
        <dbReference type="Proteomes" id="UP001165289"/>
    </source>
</evidence>
<dbReference type="Gene3D" id="3.30.420.10">
    <property type="entry name" value="Ribonuclease H-like superfamily/Ribonuclease H"/>
    <property type="match status" value="1"/>
</dbReference>
<dbReference type="PANTHER" id="PTHR47326">
    <property type="entry name" value="TRANSPOSABLE ELEMENT TC3 TRANSPOSASE-LIKE PROTEIN"/>
    <property type="match status" value="1"/>
</dbReference>
<dbReference type="GO" id="GO:0003676">
    <property type="term" value="F:nucleic acid binding"/>
    <property type="evidence" value="ECO:0007669"/>
    <property type="project" value="InterPro"/>
</dbReference>
<sequence length="159" mass="18362">MNRLVMAKPFADKIEKTKNFLQLLWTSDEAHCYFEGAVNSKNSIYWGSQRPNEVITKPLHSKKVTVWCALSEKGIIRPYFFEENGVTTCINSEHYIVMLEKFLEDLKRLFPSNWQKMWFRKTVLLPMQLKSPWIGLEFTSSPGLSVASVRSSGPVICLI</sequence>
<proteinExistence type="predicted"/>